<accession>A0ABP7KLM4</accession>
<reference evidence="2" key="1">
    <citation type="journal article" date="2019" name="Int. J. Syst. Evol. Microbiol.">
        <title>The Global Catalogue of Microorganisms (GCM) 10K type strain sequencing project: providing services to taxonomists for standard genome sequencing and annotation.</title>
        <authorList>
            <consortium name="The Broad Institute Genomics Platform"/>
            <consortium name="The Broad Institute Genome Sequencing Center for Infectious Disease"/>
            <person name="Wu L."/>
            <person name="Ma J."/>
        </authorList>
    </citation>
    <scope>NUCLEOTIDE SEQUENCE [LARGE SCALE GENOMIC DNA]</scope>
    <source>
        <strain evidence="2">JCM 17201</strain>
    </source>
</reference>
<protein>
    <submittedName>
        <fullName evidence="1">Uncharacterized protein</fullName>
    </submittedName>
</protein>
<evidence type="ECO:0000313" key="2">
    <source>
        <dbReference type="Proteomes" id="UP001499994"/>
    </source>
</evidence>
<dbReference type="EMBL" id="BAABDG010000002">
    <property type="protein sequence ID" value="GAA3880622.1"/>
    <property type="molecule type" value="Genomic_DNA"/>
</dbReference>
<keyword evidence="2" id="KW-1185">Reference proteome</keyword>
<comment type="caution">
    <text evidence="1">The sequence shown here is derived from an EMBL/GenBank/DDBJ whole genome shotgun (WGS) entry which is preliminary data.</text>
</comment>
<proteinExistence type="predicted"/>
<name>A0ABP7KLM4_9GAMM</name>
<dbReference type="Proteomes" id="UP001499994">
    <property type="component" value="Unassembled WGS sequence"/>
</dbReference>
<sequence>MPATIAAEKLDTIKAILFTLVVAEYRFGNVLCPDREGFGRYNSVVFCGTVARARVRGRGRGP</sequence>
<evidence type="ECO:0000313" key="1">
    <source>
        <dbReference type="EMBL" id="GAA3880622.1"/>
    </source>
</evidence>
<organism evidence="1 2">
    <name type="scientific">Gibbsiella dentisursi</name>
    <dbReference type="NCBI Taxonomy" id="796890"/>
    <lineage>
        <taxon>Bacteria</taxon>
        <taxon>Pseudomonadati</taxon>
        <taxon>Pseudomonadota</taxon>
        <taxon>Gammaproteobacteria</taxon>
        <taxon>Enterobacterales</taxon>
        <taxon>Yersiniaceae</taxon>
        <taxon>Gibbsiella</taxon>
    </lineage>
</organism>
<gene>
    <name evidence="1" type="ORF">GCM10022405_02670</name>
</gene>